<dbReference type="AlphaFoldDB" id="A0A1Y1ZWU7"/>
<keyword evidence="2" id="KW-0472">Membrane</keyword>
<reference evidence="3 4" key="1">
    <citation type="submission" date="2016-07" db="EMBL/GenBank/DDBJ databases">
        <title>Pervasive Adenine N6-methylation of Active Genes in Fungi.</title>
        <authorList>
            <consortium name="DOE Joint Genome Institute"/>
            <person name="Mondo S.J."/>
            <person name="Dannebaum R.O."/>
            <person name="Kuo R.C."/>
            <person name="Labutti K."/>
            <person name="Haridas S."/>
            <person name="Kuo A."/>
            <person name="Salamov A."/>
            <person name="Ahrendt S.R."/>
            <person name="Lipzen A."/>
            <person name="Sullivan W."/>
            <person name="Andreopoulos W.B."/>
            <person name="Clum A."/>
            <person name="Lindquist E."/>
            <person name="Daum C."/>
            <person name="Ramamoorthy G.K."/>
            <person name="Gryganskyi A."/>
            <person name="Culley D."/>
            <person name="Magnuson J.K."/>
            <person name="James T.Y."/>
            <person name="O'Malley M.A."/>
            <person name="Stajich J.E."/>
            <person name="Spatafora J.W."/>
            <person name="Visel A."/>
            <person name="Grigoriev I.V."/>
        </authorList>
    </citation>
    <scope>NUCLEOTIDE SEQUENCE [LARGE SCALE GENOMIC DNA]</scope>
    <source>
        <strain evidence="3 4">CBS 115471</strain>
    </source>
</reference>
<evidence type="ECO:0000313" key="4">
    <source>
        <dbReference type="Proteomes" id="UP000193144"/>
    </source>
</evidence>
<comment type="caution">
    <text evidence="3">The sequence shown here is derived from an EMBL/GenBank/DDBJ whole genome shotgun (WGS) entry which is preliminary data.</text>
</comment>
<dbReference type="EMBL" id="MCFA01000031">
    <property type="protein sequence ID" value="ORY14684.1"/>
    <property type="molecule type" value="Genomic_DNA"/>
</dbReference>
<name>A0A1Y1ZWU7_9PLEO</name>
<evidence type="ECO:0000256" key="1">
    <source>
        <dbReference type="SAM" id="MobiDB-lite"/>
    </source>
</evidence>
<dbReference type="STRING" id="1231657.A0A1Y1ZWU7"/>
<dbReference type="InterPro" id="IPR021514">
    <property type="entry name" value="DUF3176"/>
</dbReference>
<gene>
    <name evidence="3" type="ORF">BCR34DRAFT_224792</name>
</gene>
<dbReference type="OrthoDB" id="5357734at2759"/>
<dbReference type="Proteomes" id="UP000193144">
    <property type="component" value="Unassembled WGS sequence"/>
</dbReference>
<feature type="region of interest" description="Disordered" evidence="1">
    <location>
        <begin position="541"/>
        <end position="573"/>
    </location>
</feature>
<keyword evidence="2" id="KW-0812">Transmembrane</keyword>
<feature type="transmembrane region" description="Helical" evidence="2">
    <location>
        <begin position="35"/>
        <end position="56"/>
    </location>
</feature>
<feature type="compositionally biased region" description="Polar residues" evidence="1">
    <location>
        <begin position="544"/>
        <end position="573"/>
    </location>
</feature>
<dbReference type="PANTHER" id="PTHR37576:SF2">
    <property type="entry name" value="DEFECT AT LOW TEMPERATURE PROTEIN 1"/>
    <property type="match status" value="1"/>
</dbReference>
<organism evidence="3 4">
    <name type="scientific">Clohesyomyces aquaticus</name>
    <dbReference type="NCBI Taxonomy" id="1231657"/>
    <lineage>
        <taxon>Eukaryota</taxon>
        <taxon>Fungi</taxon>
        <taxon>Dikarya</taxon>
        <taxon>Ascomycota</taxon>
        <taxon>Pezizomycotina</taxon>
        <taxon>Dothideomycetes</taxon>
        <taxon>Pleosporomycetidae</taxon>
        <taxon>Pleosporales</taxon>
        <taxon>Lindgomycetaceae</taxon>
        <taxon>Clohesyomyces</taxon>
    </lineage>
</organism>
<proteinExistence type="predicted"/>
<protein>
    <submittedName>
        <fullName evidence="3">Uncharacterized protein</fullName>
    </submittedName>
</protein>
<keyword evidence="4" id="KW-1185">Reference proteome</keyword>
<dbReference type="PANTHER" id="PTHR37576">
    <property type="entry name" value="DEFECT AT LOW TEMPERATURE PROTEIN 1"/>
    <property type="match status" value="1"/>
</dbReference>
<dbReference type="Pfam" id="PF11374">
    <property type="entry name" value="DUF3176"/>
    <property type="match status" value="1"/>
</dbReference>
<keyword evidence="2" id="KW-1133">Transmembrane helix</keyword>
<evidence type="ECO:0000256" key="2">
    <source>
        <dbReference type="SAM" id="Phobius"/>
    </source>
</evidence>
<evidence type="ECO:0000313" key="3">
    <source>
        <dbReference type="EMBL" id="ORY14684.1"/>
    </source>
</evidence>
<feature type="transmembrane region" description="Helical" evidence="2">
    <location>
        <begin position="455"/>
        <end position="478"/>
    </location>
</feature>
<accession>A0A1Y1ZWU7</accession>
<feature type="transmembrane region" description="Helical" evidence="2">
    <location>
        <begin position="68"/>
        <end position="99"/>
    </location>
</feature>
<sequence length="573" mass="62875">MSSEPKDSKYEARLNLEHPVNSASKIETSSSTPKFAIFLVALSLTCVITVTIIIFLSNDRSFDHWPPAIQPAVLFALCTGIFNAAQAYILTAGVTVVWWRSTLHEGTKLKDLHYVWNKGEWKSWHGFKAAVASSWHVRWVMGVSCIVAIASIADGPLLQRATKTILARKEDSYTDITPIPWTIKDGWTGVVDRASPASLFATADLDQVLQDWYLNRTIVATNACNDTCKGTLTGAGLATNCTSSFSFLDLTASENANSTLFSLEFSRASNLSGVPILDMRLQYAVAVDSSCNATLALVMCTIQTALVEYRIIQIQDSIALDRGSSVFPFVEELKPSIGDSSTAQDRLPAGPLRGIEYFAYYYLQANGTVTHDADGTYGFEPGYGNLAKQYRDLDPAHFSNEGACTFQWTNATDDVLWGMHDVMFRIAQVVEDGSGSSGPWTREFSALTYQSHFGIFWAAFCFMLLSWFASLSLLWGFWSLEREVSLSPLETARALADGIKHVEGTTADVEIEKIMEEMGEAIVTRVHRRIKGGNVDDSLATGVTKEQTARAGSSTTDSIRAVPTSGSLRETPR</sequence>